<keyword evidence="7" id="KW-1185">Reference proteome</keyword>
<protein>
    <submittedName>
        <fullName evidence="6">TetR family transcriptional regulator</fullName>
    </submittedName>
</protein>
<organism evidence="6 7">
    <name type="scientific">Streptomyces lunaelactis</name>
    <dbReference type="NCBI Taxonomy" id="1535768"/>
    <lineage>
        <taxon>Bacteria</taxon>
        <taxon>Bacillati</taxon>
        <taxon>Actinomycetota</taxon>
        <taxon>Actinomycetes</taxon>
        <taxon>Kitasatosporales</taxon>
        <taxon>Streptomycetaceae</taxon>
        <taxon>Streptomyces</taxon>
    </lineage>
</organism>
<dbReference type="Proteomes" id="UP000244201">
    <property type="component" value="Chromosome"/>
</dbReference>
<accession>A0A2R4TD46</accession>
<dbReference type="OrthoDB" id="3767959at2"/>
<dbReference type="GO" id="GO:0003700">
    <property type="term" value="F:DNA-binding transcription factor activity"/>
    <property type="evidence" value="ECO:0007669"/>
    <property type="project" value="TreeGrafter"/>
</dbReference>
<sequence length="198" mass="21578">MNKAGTKGVARAEREQQIIGIAIEELGKRGHALASVVDIARRAGISKPLIYGYFGSRDGLYLACLRHVGDLLVEAVNAAQTRSGSSDHAVDTLSAIFDAVDPCRYAWSVLYDPTLPPVGEIHDAAMHYRTRLAGIGASGSTQLLTRAGHHDPLDHAFLNHIWQYAVTAVMRWWIDHPEQSPADMTARCARILSALDPD</sequence>
<dbReference type="SUPFAM" id="SSF46689">
    <property type="entry name" value="Homeodomain-like"/>
    <property type="match status" value="1"/>
</dbReference>
<dbReference type="GO" id="GO:0000976">
    <property type="term" value="F:transcription cis-regulatory region binding"/>
    <property type="evidence" value="ECO:0007669"/>
    <property type="project" value="TreeGrafter"/>
</dbReference>
<reference evidence="6 7" key="1">
    <citation type="submission" date="2018-01" db="EMBL/GenBank/DDBJ databases">
        <title>Complete genome sequence of Streptomyces lunaelactis MM109T, a Ferroverdin A producer isolated from cave moonmilk deposits.</title>
        <authorList>
            <person name="Naome A."/>
            <person name="Martinet L."/>
            <person name="Maciejewska M."/>
            <person name="Anderssen S."/>
            <person name="Adam D."/>
            <person name="Tenconi E."/>
            <person name="Deflandre B."/>
            <person name="Arguelles-Arias A."/>
            <person name="Calusinska M."/>
            <person name="Copieters W."/>
            <person name="Karim L."/>
            <person name="Hanikenne M."/>
            <person name="Baurain D."/>
            <person name="van Wezel G."/>
            <person name="Smargiasso N."/>
            <person name="de Pauw E."/>
            <person name="Delfosse P."/>
            <person name="Rigali S."/>
        </authorList>
    </citation>
    <scope>NUCLEOTIDE SEQUENCE [LARGE SCALE GENOMIC DNA]</scope>
    <source>
        <strain evidence="6 7">MM109</strain>
    </source>
</reference>
<evidence type="ECO:0000256" key="2">
    <source>
        <dbReference type="ARBA" id="ARBA00023125"/>
    </source>
</evidence>
<dbReference type="PANTHER" id="PTHR30055">
    <property type="entry name" value="HTH-TYPE TRANSCRIPTIONAL REGULATOR RUTR"/>
    <property type="match status" value="1"/>
</dbReference>
<dbReference type="RefSeq" id="WP_108154337.1">
    <property type="nucleotide sequence ID" value="NZ_CP026304.1"/>
</dbReference>
<feature type="DNA-binding region" description="H-T-H motif" evidence="4">
    <location>
        <begin position="35"/>
        <end position="54"/>
    </location>
</feature>
<evidence type="ECO:0000256" key="1">
    <source>
        <dbReference type="ARBA" id="ARBA00023015"/>
    </source>
</evidence>
<dbReference type="EMBL" id="CP026304">
    <property type="protein sequence ID" value="AVZ77046.1"/>
    <property type="molecule type" value="Genomic_DNA"/>
</dbReference>
<dbReference type="PANTHER" id="PTHR30055:SF234">
    <property type="entry name" value="HTH-TYPE TRANSCRIPTIONAL REGULATOR BETI"/>
    <property type="match status" value="1"/>
</dbReference>
<dbReference type="InterPro" id="IPR001647">
    <property type="entry name" value="HTH_TetR"/>
</dbReference>
<name>A0A2R4TD46_9ACTN</name>
<proteinExistence type="predicted"/>
<keyword evidence="3" id="KW-0804">Transcription</keyword>
<dbReference type="PRINTS" id="PR00455">
    <property type="entry name" value="HTHTETR"/>
</dbReference>
<evidence type="ECO:0000313" key="6">
    <source>
        <dbReference type="EMBL" id="AVZ77046.1"/>
    </source>
</evidence>
<evidence type="ECO:0000256" key="3">
    <source>
        <dbReference type="ARBA" id="ARBA00023163"/>
    </source>
</evidence>
<gene>
    <name evidence="6" type="ORF">SLUN_37620</name>
</gene>
<dbReference type="InterPro" id="IPR050109">
    <property type="entry name" value="HTH-type_TetR-like_transc_reg"/>
</dbReference>
<dbReference type="Gene3D" id="1.10.357.10">
    <property type="entry name" value="Tetracycline Repressor, domain 2"/>
    <property type="match status" value="1"/>
</dbReference>
<dbReference type="PROSITE" id="PS50977">
    <property type="entry name" value="HTH_TETR_2"/>
    <property type="match status" value="1"/>
</dbReference>
<dbReference type="Pfam" id="PF00440">
    <property type="entry name" value="TetR_N"/>
    <property type="match status" value="1"/>
</dbReference>
<keyword evidence="1" id="KW-0805">Transcription regulation</keyword>
<feature type="domain" description="HTH tetR-type" evidence="5">
    <location>
        <begin position="12"/>
        <end position="72"/>
    </location>
</feature>
<keyword evidence="2 4" id="KW-0238">DNA-binding</keyword>
<evidence type="ECO:0000259" key="5">
    <source>
        <dbReference type="PROSITE" id="PS50977"/>
    </source>
</evidence>
<dbReference type="AlphaFoldDB" id="A0A2R4TD46"/>
<dbReference type="KEGG" id="slk:SLUN_37620"/>
<evidence type="ECO:0000313" key="7">
    <source>
        <dbReference type="Proteomes" id="UP000244201"/>
    </source>
</evidence>
<dbReference type="InterPro" id="IPR009057">
    <property type="entry name" value="Homeodomain-like_sf"/>
</dbReference>
<dbReference type="GeneID" id="55660965"/>
<evidence type="ECO:0000256" key="4">
    <source>
        <dbReference type="PROSITE-ProRule" id="PRU00335"/>
    </source>
</evidence>